<comment type="caution">
    <text evidence="1">The sequence shown here is derived from an EMBL/GenBank/DDBJ whole genome shotgun (WGS) entry which is preliminary data.</text>
</comment>
<evidence type="ECO:0000313" key="2">
    <source>
        <dbReference type="Proteomes" id="UP001202943"/>
    </source>
</evidence>
<protein>
    <submittedName>
        <fullName evidence="1">Uncharacterized protein</fullName>
    </submittedName>
</protein>
<sequence length="485" mass="54855">MAQLSLRAKIIFKLIKTLPWFFPKPHRSVAEFYLEISEEPVKDYDLKFKASSLLAGDFTWKGISFLFSLDHQSLESVIKWMEKRRPAMGGIAKAGTIEKSSAMLGFQCRHLGLVPFHKVYEFHGAPLFLKSECPKFCDVNIMYLPSGAAYLSLYFVMNEEVTSKVKGIDLSRMRTRQYFLSLNPFNKNFGIRTSESRLSKAEKIISENSKKVLSEISDVIRILSGLWSVKINPSSGTVISDFVAHSAESLNYFINKAPVYYPDDHYVVVDPRRQYFITGHTADCTGALLEHDAAELLGVDALFIKREERNPPHKYGVSYLGGLDHGIEGVSGMQHVIHVEKMLRASAGEVSSVFMSKDLKSHESLSVLVKQSLALNKIDEQIDALKNSQNWFDKNFKALFLGRVSQLESTFSGLRGRIQRRRDQAQDEVQLEHLGWTKSNAWLIGALAATQILIALVAVDWSEGGRDKNNVYINWQNFKSHFNGD</sequence>
<reference evidence="1" key="2">
    <citation type="submission" date="2023-08" db="EMBL/GenBank/DDBJ databases">
        <title>Isolation, Identification, Denitrification Characteristics of A Highly Efficient Aerobic Denitrifying Bacterial Strain DS2.</title>
        <authorList>
            <person name="Wang H."/>
        </authorList>
    </citation>
    <scope>NUCLEOTIDE SEQUENCE</scope>
    <source>
        <strain evidence="1">DS2</strain>
    </source>
</reference>
<name>A0AAW5HKF3_PSEPU</name>
<evidence type="ECO:0000313" key="1">
    <source>
        <dbReference type="EMBL" id="MCO1622515.1"/>
    </source>
</evidence>
<dbReference type="EMBL" id="JAMHFX010000198">
    <property type="protein sequence ID" value="MCO1622515.1"/>
    <property type="molecule type" value="Genomic_DNA"/>
</dbReference>
<accession>A0AAW5HKF3</accession>
<dbReference type="Proteomes" id="UP001202943">
    <property type="component" value="Unassembled WGS sequence"/>
</dbReference>
<proteinExistence type="predicted"/>
<dbReference type="RefSeq" id="WP_252460416.1">
    <property type="nucleotide sequence ID" value="NZ_JAMHFX010000198.1"/>
</dbReference>
<organism evidence="1 2">
    <name type="scientific">Pseudomonas putida</name>
    <name type="common">Arthrobacter siderocapsulatus</name>
    <dbReference type="NCBI Taxonomy" id="303"/>
    <lineage>
        <taxon>Bacteria</taxon>
        <taxon>Pseudomonadati</taxon>
        <taxon>Pseudomonadota</taxon>
        <taxon>Gammaproteobacteria</taxon>
        <taxon>Pseudomonadales</taxon>
        <taxon>Pseudomonadaceae</taxon>
        <taxon>Pseudomonas</taxon>
    </lineage>
</organism>
<gene>
    <name evidence="1" type="ORF">M8C81_18085</name>
</gene>
<reference evidence="1" key="1">
    <citation type="submission" date="2022-05" db="EMBL/GenBank/DDBJ databases">
        <authorList>
            <person name="Yi M."/>
        </authorList>
    </citation>
    <scope>NUCLEOTIDE SEQUENCE</scope>
    <source>
        <strain evidence="1">DS2</strain>
    </source>
</reference>
<dbReference type="AlphaFoldDB" id="A0AAW5HKF3"/>